<dbReference type="GeneID" id="106474455"/>
<protein>
    <submittedName>
        <fullName evidence="2">Uncharacterized protein LOC106474455</fullName>
    </submittedName>
</protein>
<organism evidence="1 2">
    <name type="scientific">Limulus polyphemus</name>
    <name type="common">Atlantic horseshoe crab</name>
    <dbReference type="NCBI Taxonomy" id="6850"/>
    <lineage>
        <taxon>Eukaryota</taxon>
        <taxon>Metazoa</taxon>
        <taxon>Ecdysozoa</taxon>
        <taxon>Arthropoda</taxon>
        <taxon>Chelicerata</taxon>
        <taxon>Merostomata</taxon>
        <taxon>Xiphosura</taxon>
        <taxon>Limulidae</taxon>
        <taxon>Limulus</taxon>
    </lineage>
</organism>
<keyword evidence="1" id="KW-1185">Reference proteome</keyword>
<gene>
    <name evidence="2" type="primary">LOC106474455</name>
</gene>
<dbReference type="RefSeq" id="XP_013790602.1">
    <property type="nucleotide sequence ID" value="XM_013935148.2"/>
</dbReference>
<proteinExistence type="predicted"/>
<accession>A0ABM1BXL6</accession>
<reference evidence="2" key="1">
    <citation type="submission" date="2025-08" db="UniProtKB">
        <authorList>
            <consortium name="RefSeq"/>
        </authorList>
    </citation>
    <scope>IDENTIFICATION</scope>
    <source>
        <tissue evidence="2">Muscle</tissue>
    </source>
</reference>
<name>A0ABM1BXL6_LIMPO</name>
<sequence>MAGDTEVKIYGLLSANTFKKYVQSEEEEEFIKEITDVLKGRKEENNLKQALMCHLLAAIQHTPEFREVQDWAIAPSSKERLSDVLLDLREHLRYLMYGRLPKNMSPSENMFVRTRCVKPSKCLSSVERMKENCIQRDFQSISINGCYNKKLSNRVICVLDDMTTYGNIFEALRNILITCKPKKIIFLAIGKFRRNGVKYKMLNYTIQGNVFTQEYEAVFNSAEIVEEEYERSAQREVRELASLAYELSH</sequence>
<evidence type="ECO:0000313" key="1">
    <source>
        <dbReference type="Proteomes" id="UP000694941"/>
    </source>
</evidence>
<dbReference type="Proteomes" id="UP000694941">
    <property type="component" value="Unplaced"/>
</dbReference>
<evidence type="ECO:0000313" key="2">
    <source>
        <dbReference type="RefSeq" id="XP_013790602.1"/>
    </source>
</evidence>